<dbReference type="InterPro" id="IPR027266">
    <property type="entry name" value="TrmE/GcvT-like"/>
</dbReference>
<keyword evidence="9 10" id="KW-0342">GTP-binding</keyword>
<evidence type="ECO:0000256" key="1">
    <source>
        <dbReference type="ARBA" id="ARBA00011043"/>
    </source>
</evidence>
<feature type="binding site" evidence="10">
    <location>
        <position position="258"/>
    </location>
    <ligand>
        <name>Mg(2+)</name>
        <dbReference type="ChEBI" id="CHEBI:18420"/>
    </ligand>
</feature>
<dbReference type="NCBIfam" id="NF003661">
    <property type="entry name" value="PRK05291.1-3"/>
    <property type="match status" value="1"/>
</dbReference>
<dbReference type="PRINTS" id="PR00449">
    <property type="entry name" value="RASTRNSFRMNG"/>
</dbReference>
<comment type="subcellular location">
    <subcellularLocation>
        <location evidence="10">Cytoplasm</location>
    </subcellularLocation>
</comment>
<evidence type="ECO:0000259" key="12">
    <source>
        <dbReference type="PROSITE" id="PS51709"/>
    </source>
</evidence>
<evidence type="ECO:0000256" key="10">
    <source>
        <dbReference type="HAMAP-Rule" id="MF_00379"/>
    </source>
</evidence>
<dbReference type="GO" id="GO:0042802">
    <property type="term" value="F:identical protein binding"/>
    <property type="evidence" value="ECO:0007669"/>
    <property type="project" value="UniProtKB-ARBA"/>
</dbReference>
<feature type="binding site" evidence="10">
    <location>
        <position position="252"/>
    </location>
    <ligand>
        <name>K(+)</name>
        <dbReference type="ChEBI" id="CHEBI:29103"/>
    </ligand>
</feature>
<sequence length="462" mass="51738">MENQYEKTIAAVATAMSDSGIGIVRISGAQAFEIADRIYRGKKEKKLSSQPSHTIHYGYVADQEELVDEVLVMLMRAPHTFTGEDTVEFNCHGGVYVVQRVLELLLKNGASAAEPGEFTKRAFLNGKIDLSQAESVGDMIAARNEYALKNSMRQMLGELGCRTKELRGRIIHEIAFIETALDDPEHISIEGYQEQLRETTKKIKKEINKLLKTWDNGRIIKEGIKTVILGKPNAGKSSFLNALTRRESAIVTDVEGTTRDVIREEINLQGITLHVMDTAGIRNTADAVEKIGVEKAKELAEEADLIIYIADASRLLNESDKEIAEICREKKVLVLLNKTDLESRINEKDIRLLFTEHISVISISAQNRTGIEEVEEEIKKIFFRGELSFNNEVYLTNARQKEALREAEEALSRVEESIYAGLAEDFYSIDLMEACDALGKITGETTGEDVIHEIFSKFCMGK</sequence>
<feature type="binding site" evidence="10">
    <location>
        <begin position="252"/>
        <end position="258"/>
    </location>
    <ligand>
        <name>GTP</name>
        <dbReference type="ChEBI" id="CHEBI:37565"/>
    </ligand>
</feature>
<feature type="binding site" evidence="10">
    <location>
        <begin position="233"/>
        <end position="238"/>
    </location>
    <ligand>
        <name>GTP</name>
        <dbReference type="ChEBI" id="CHEBI:37565"/>
    </ligand>
</feature>
<feature type="binding site" evidence="10">
    <location>
        <position position="233"/>
    </location>
    <ligand>
        <name>K(+)</name>
        <dbReference type="ChEBI" id="CHEBI:29103"/>
    </ligand>
</feature>
<dbReference type="InterPro" id="IPR005225">
    <property type="entry name" value="Small_GTP-bd"/>
</dbReference>
<evidence type="ECO:0000256" key="3">
    <source>
        <dbReference type="ARBA" id="ARBA00022694"/>
    </source>
</evidence>
<dbReference type="GO" id="GO:0005525">
    <property type="term" value="F:GTP binding"/>
    <property type="evidence" value="ECO:0007669"/>
    <property type="project" value="UniProtKB-UniRule"/>
</dbReference>
<dbReference type="GO" id="GO:0030488">
    <property type="term" value="P:tRNA methylation"/>
    <property type="evidence" value="ECO:0007669"/>
    <property type="project" value="TreeGrafter"/>
</dbReference>
<dbReference type="InterPro" id="IPR018948">
    <property type="entry name" value="GTP-bd_TrmE_N"/>
</dbReference>
<dbReference type="InterPro" id="IPR027368">
    <property type="entry name" value="MnmE_dom2"/>
</dbReference>
<comment type="caution">
    <text evidence="10">Lacks conserved residue(s) required for the propagation of feature annotation.</text>
</comment>
<dbReference type="NCBIfam" id="TIGR00450">
    <property type="entry name" value="mnmE_trmE_thdF"/>
    <property type="match status" value="1"/>
</dbReference>
<comment type="subunit">
    <text evidence="10">Homodimer. Heterotetramer of two MnmE and two MnmG subunits.</text>
</comment>
<dbReference type="PANTHER" id="PTHR42714:SF2">
    <property type="entry name" value="TRNA MODIFICATION GTPASE GTPBP3, MITOCHONDRIAL"/>
    <property type="match status" value="1"/>
</dbReference>
<evidence type="ECO:0000256" key="6">
    <source>
        <dbReference type="ARBA" id="ARBA00022801"/>
    </source>
</evidence>
<dbReference type="FunFam" id="3.40.50.300:FF:000494">
    <property type="entry name" value="tRNA modification GTPase MnmE"/>
    <property type="match status" value="1"/>
</dbReference>
<protein>
    <recommendedName>
        <fullName evidence="10">tRNA modification GTPase MnmE</fullName>
        <ecNumber evidence="10">3.6.-.-</ecNumber>
    </recommendedName>
</protein>
<feature type="binding site" evidence="10">
    <location>
        <position position="25"/>
    </location>
    <ligand>
        <name>(6S)-5-formyl-5,6,7,8-tetrahydrofolate</name>
        <dbReference type="ChEBI" id="CHEBI:57457"/>
    </ligand>
</feature>
<dbReference type="HAMAP" id="MF_00379">
    <property type="entry name" value="GTPase_MnmE"/>
    <property type="match status" value="1"/>
</dbReference>
<feature type="binding site" evidence="10">
    <location>
        <begin position="277"/>
        <end position="280"/>
    </location>
    <ligand>
        <name>GTP</name>
        <dbReference type="ChEBI" id="CHEBI:37565"/>
    </ligand>
</feature>
<dbReference type="InterPro" id="IPR027417">
    <property type="entry name" value="P-loop_NTPase"/>
</dbReference>
<dbReference type="Gene3D" id="3.40.50.300">
    <property type="entry name" value="P-loop containing nucleotide triphosphate hydrolases"/>
    <property type="match status" value="1"/>
</dbReference>
<dbReference type="InterPro" id="IPR025867">
    <property type="entry name" value="MnmE_helical"/>
</dbReference>
<comment type="function">
    <text evidence="10">Exhibits a very high intrinsic GTPase hydrolysis rate. Involved in the addition of a carboxymethylaminomethyl (cmnm) group at the wobble position (U34) of certain tRNAs, forming tRNA-cmnm(5)s(2)U34.</text>
</comment>
<dbReference type="GO" id="GO:0002098">
    <property type="term" value="P:tRNA wobble uridine modification"/>
    <property type="evidence" value="ECO:0007669"/>
    <property type="project" value="TreeGrafter"/>
</dbReference>
<evidence type="ECO:0000256" key="5">
    <source>
        <dbReference type="ARBA" id="ARBA00022741"/>
    </source>
</evidence>
<comment type="caution">
    <text evidence="13">The sequence shown here is derived from an EMBL/GenBank/DDBJ whole genome shotgun (WGS) entry which is preliminary data.</text>
</comment>
<keyword evidence="4 10" id="KW-0479">Metal-binding</keyword>
<keyword evidence="5 10" id="KW-0547">Nucleotide-binding</keyword>
<evidence type="ECO:0000256" key="4">
    <source>
        <dbReference type="ARBA" id="ARBA00022723"/>
    </source>
</evidence>
<keyword evidence="8 10" id="KW-0630">Potassium</keyword>
<dbReference type="EC" id="3.6.-.-" evidence="10"/>
<dbReference type="Proteomes" id="UP000434409">
    <property type="component" value="Unassembled WGS sequence"/>
</dbReference>
<reference evidence="13 14" key="1">
    <citation type="submission" date="2019-08" db="EMBL/GenBank/DDBJ databases">
        <title>In-depth cultivation of the pig gut microbiome towards novel bacterial diversity and tailored functional studies.</title>
        <authorList>
            <person name="Wylensek D."/>
            <person name="Hitch T.C.A."/>
            <person name="Clavel T."/>
        </authorList>
    </citation>
    <scope>NUCLEOTIDE SEQUENCE [LARGE SCALE GENOMIC DNA]</scope>
    <source>
        <strain evidence="13 14">68-1-5</strain>
    </source>
</reference>
<dbReference type="GO" id="GO:0005829">
    <property type="term" value="C:cytosol"/>
    <property type="evidence" value="ECO:0007669"/>
    <property type="project" value="TreeGrafter"/>
</dbReference>
<evidence type="ECO:0000313" key="13">
    <source>
        <dbReference type="EMBL" id="MSR93912.1"/>
    </source>
</evidence>
<feature type="domain" description="TrmE-type G" evidence="12">
    <location>
        <begin position="223"/>
        <end position="383"/>
    </location>
</feature>
<dbReference type="Pfam" id="PF01926">
    <property type="entry name" value="MMR_HSR1"/>
    <property type="match status" value="1"/>
</dbReference>
<evidence type="ECO:0000256" key="11">
    <source>
        <dbReference type="RuleBase" id="RU003313"/>
    </source>
</evidence>
<feature type="binding site" evidence="10">
    <location>
        <position position="257"/>
    </location>
    <ligand>
        <name>K(+)</name>
        <dbReference type="ChEBI" id="CHEBI:29103"/>
    </ligand>
</feature>
<keyword evidence="2 10" id="KW-0963">Cytoplasm</keyword>
<dbReference type="AlphaFoldDB" id="A0A6N7V419"/>
<dbReference type="Gene3D" id="3.30.1360.120">
    <property type="entry name" value="Probable tRNA modification gtpase trme, domain 1"/>
    <property type="match status" value="1"/>
</dbReference>
<comment type="cofactor">
    <cofactor evidence="10">
        <name>K(+)</name>
        <dbReference type="ChEBI" id="CHEBI:29103"/>
    </cofactor>
    <text evidence="10">Binds 1 potassium ion per subunit.</text>
</comment>
<feature type="binding site" evidence="10">
    <location>
        <position position="237"/>
    </location>
    <ligand>
        <name>Mg(2+)</name>
        <dbReference type="ChEBI" id="CHEBI:18420"/>
    </ligand>
</feature>
<feature type="binding site" evidence="10">
    <location>
        <position position="127"/>
    </location>
    <ligand>
        <name>(6S)-5-formyl-5,6,7,8-tetrahydrofolate</name>
        <dbReference type="ChEBI" id="CHEBI:57457"/>
    </ligand>
</feature>
<dbReference type="Pfam" id="PF12631">
    <property type="entry name" value="MnmE_helical"/>
    <property type="match status" value="1"/>
</dbReference>
<evidence type="ECO:0000256" key="7">
    <source>
        <dbReference type="ARBA" id="ARBA00022842"/>
    </source>
</evidence>
<keyword evidence="6 10" id="KW-0378">Hydrolase</keyword>
<evidence type="ECO:0000256" key="8">
    <source>
        <dbReference type="ARBA" id="ARBA00022958"/>
    </source>
</evidence>
<dbReference type="InterPro" id="IPR006073">
    <property type="entry name" value="GTP-bd"/>
</dbReference>
<keyword evidence="3 10" id="KW-0819">tRNA processing</keyword>
<feature type="binding site" evidence="10">
    <location>
        <position position="88"/>
    </location>
    <ligand>
        <name>(6S)-5-formyl-5,6,7,8-tetrahydrofolate</name>
        <dbReference type="ChEBI" id="CHEBI:57457"/>
    </ligand>
</feature>
<proteinExistence type="inferred from homology"/>
<dbReference type="Gene3D" id="1.20.120.430">
    <property type="entry name" value="tRNA modification GTPase MnmE domain 2"/>
    <property type="match status" value="1"/>
</dbReference>
<evidence type="ECO:0000313" key="14">
    <source>
        <dbReference type="Proteomes" id="UP000434409"/>
    </source>
</evidence>
<dbReference type="InterPro" id="IPR004520">
    <property type="entry name" value="GTPase_MnmE"/>
</dbReference>
<evidence type="ECO:0000256" key="9">
    <source>
        <dbReference type="ARBA" id="ARBA00023134"/>
    </source>
</evidence>
<dbReference type="Pfam" id="PF10396">
    <property type="entry name" value="TrmE_N"/>
    <property type="match status" value="1"/>
</dbReference>
<dbReference type="GO" id="GO:0046872">
    <property type="term" value="F:metal ion binding"/>
    <property type="evidence" value="ECO:0007669"/>
    <property type="project" value="UniProtKB-KW"/>
</dbReference>
<dbReference type="EMBL" id="VULY01000018">
    <property type="protein sequence ID" value="MSR93912.1"/>
    <property type="molecule type" value="Genomic_DNA"/>
</dbReference>
<dbReference type="PROSITE" id="PS51709">
    <property type="entry name" value="G_TRME"/>
    <property type="match status" value="1"/>
</dbReference>
<dbReference type="RefSeq" id="WP_154477143.1">
    <property type="nucleotide sequence ID" value="NZ_VULY01000018.1"/>
</dbReference>
<dbReference type="SUPFAM" id="SSF52540">
    <property type="entry name" value="P-loop containing nucleoside triphosphate hydrolases"/>
    <property type="match status" value="1"/>
</dbReference>
<organism evidence="13 14">
    <name type="scientific">Suipraeoptans intestinalis</name>
    <dbReference type="NCBI Taxonomy" id="2606628"/>
    <lineage>
        <taxon>Bacteria</taxon>
        <taxon>Bacillati</taxon>
        <taxon>Bacillota</taxon>
        <taxon>Clostridia</taxon>
        <taxon>Lachnospirales</taxon>
        <taxon>Lachnospiraceae</taxon>
        <taxon>Suipraeoptans</taxon>
    </lineage>
</organism>
<comment type="similarity">
    <text evidence="1 10 11">Belongs to the TRAFAC class TrmE-Era-EngA-EngB-Septin-like GTPase superfamily. TrmE GTPase family.</text>
</comment>
<keyword evidence="7 10" id="KW-0460">Magnesium</keyword>
<feature type="binding site" evidence="10">
    <location>
        <position position="254"/>
    </location>
    <ligand>
        <name>K(+)</name>
        <dbReference type="ChEBI" id="CHEBI:29103"/>
    </ligand>
</feature>
<accession>A0A6N7V419</accession>
<dbReference type="PANTHER" id="PTHR42714">
    <property type="entry name" value="TRNA MODIFICATION GTPASE GTPBP3"/>
    <property type="match status" value="1"/>
</dbReference>
<dbReference type="CDD" id="cd04164">
    <property type="entry name" value="trmE"/>
    <property type="match status" value="1"/>
</dbReference>
<name>A0A6N7V419_9FIRM</name>
<dbReference type="InterPro" id="IPR031168">
    <property type="entry name" value="G_TrmE"/>
</dbReference>
<evidence type="ECO:0000256" key="2">
    <source>
        <dbReference type="ARBA" id="ARBA00022490"/>
    </source>
</evidence>
<dbReference type="NCBIfam" id="TIGR00231">
    <property type="entry name" value="small_GTP"/>
    <property type="match status" value="1"/>
</dbReference>
<gene>
    <name evidence="10 13" type="primary">mnmE</name>
    <name evidence="10" type="synonym">trmE</name>
    <name evidence="13" type="ORF">FYJ34_06505</name>
</gene>
<keyword evidence="14" id="KW-1185">Reference proteome</keyword>
<dbReference type="FunFam" id="3.30.1360.120:FF:000003">
    <property type="entry name" value="tRNA modification GTPase MnmE"/>
    <property type="match status" value="1"/>
</dbReference>
<feature type="binding site" evidence="10">
    <location>
        <position position="462"/>
    </location>
    <ligand>
        <name>(6S)-5-formyl-5,6,7,8-tetrahydrofolate</name>
        <dbReference type="ChEBI" id="CHEBI:57457"/>
    </ligand>
</feature>
<dbReference type="GO" id="GO:0003924">
    <property type="term" value="F:GTPase activity"/>
    <property type="evidence" value="ECO:0007669"/>
    <property type="project" value="UniProtKB-UniRule"/>
</dbReference>
<dbReference type="CDD" id="cd14858">
    <property type="entry name" value="TrmE_N"/>
    <property type="match status" value="1"/>
</dbReference>